<protein>
    <recommendedName>
        <fullName evidence="3">ribonuclease H</fullName>
        <ecNumber evidence="3">3.1.26.4</ecNumber>
    </recommendedName>
</protein>
<dbReference type="PANTHER" id="PTHR10642:SF26">
    <property type="entry name" value="RIBONUCLEASE H1"/>
    <property type="match status" value="1"/>
</dbReference>
<evidence type="ECO:0000313" key="10">
    <source>
        <dbReference type="Proteomes" id="UP000318571"/>
    </source>
</evidence>
<reference evidence="9 10" key="1">
    <citation type="journal article" date="2018" name="Nat. Ecol. Evol.">
        <title>Genomic signatures of mitonuclear coevolution across populations of Tigriopus californicus.</title>
        <authorList>
            <person name="Barreto F.S."/>
            <person name="Watson E.T."/>
            <person name="Lima T.G."/>
            <person name="Willett C.S."/>
            <person name="Edmands S."/>
            <person name="Li W."/>
            <person name="Burton R.S."/>
        </authorList>
    </citation>
    <scope>NUCLEOTIDE SEQUENCE [LARGE SCALE GENOMIC DNA]</scope>
    <source>
        <strain evidence="9 10">San Diego</strain>
    </source>
</reference>
<feature type="domain" description="RNase H type-1" evidence="8">
    <location>
        <begin position="1"/>
        <end position="106"/>
    </location>
</feature>
<evidence type="ECO:0000256" key="7">
    <source>
        <dbReference type="ARBA" id="ARBA00022801"/>
    </source>
</evidence>
<dbReference type="Gene3D" id="3.30.420.10">
    <property type="entry name" value="Ribonuclease H-like superfamily/Ribonuclease H"/>
    <property type="match status" value="1"/>
</dbReference>
<keyword evidence="4" id="KW-0540">Nuclease</keyword>
<comment type="catalytic activity">
    <reaction evidence="1">
        <text>Endonucleolytic cleavage to 5'-phosphomonoester.</text>
        <dbReference type="EC" id="3.1.26.4"/>
    </reaction>
</comment>
<dbReference type="InterPro" id="IPR002156">
    <property type="entry name" value="RNaseH_domain"/>
</dbReference>
<dbReference type="GO" id="GO:0043137">
    <property type="term" value="P:DNA replication, removal of RNA primer"/>
    <property type="evidence" value="ECO:0007669"/>
    <property type="project" value="TreeGrafter"/>
</dbReference>
<gene>
    <name evidence="9" type="ORF">TCAL_13529</name>
</gene>
<accession>A0A553N6H6</accession>
<evidence type="ECO:0000256" key="1">
    <source>
        <dbReference type="ARBA" id="ARBA00000077"/>
    </source>
</evidence>
<sequence length="107" mass="11948">KQTNNSAEIQAATEAVRVAKASDVKQLCINTDSQFLINCITLWIKNWKKKGWMTASNQPVKNKEDLMLLDEELSDPSIQVTWNHVRGHAGIEGNEMADALARAGIRK</sequence>
<evidence type="ECO:0000256" key="5">
    <source>
        <dbReference type="ARBA" id="ARBA00022723"/>
    </source>
</evidence>
<comment type="caution">
    <text evidence="9">The sequence shown here is derived from an EMBL/GenBank/DDBJ whole genome shotgun (WGS) entry which is preliminary data.</text>
</comment>
<evidence type="ECO:0000256" key="4">
    <source>
        <dbReference type="ARBA" id="ARBA00022722"/>
    </source>
</evidence>
<keyword evidence="10" id="KW-1185">Reference proteome</keyword>
<dbReference type="GO" id="GO:0004523">
    <property type="term" value="F:RNA-DNA hybrid ribonuclease activity"/>
    <property type="evidence" value="ECO:0007669"/>
    <property type="project" value="UniProtKB-EC"/>
</dbReference>
<evidence type="ECO:0000256" key="2">
    <source>
        <dbReference type="ARBA" id="ARBA00005300"/>
    </source>
</evidence>
<dbReference type="PROSITE" id="PS50879">
    <property type="entry name" value="RNASE_H_1"/>
    <property type="match status" value="1"/>
</dbReference>
<proteinExistence type="inferred from homology"/>
<name>A0A553N6H6_TIGCA</name>
<dbReference type="EC" id="3.1.26.4" evidence="3"/>
<dbReference type="EMBL" id="VCGU01000459">
    <property type="protein sequence ID" value="TRY61041.1"/>
    <property type="molecule type" value="Genomic_DNA"/>
</dbReference>
<keyword evidence="6" id="KW-0255">Endonuclease</keyword>
<dbReference type="AlphaFoldDB" id="A0A553N6H6"/>
<dbReference type="OMA" id="GWAAVIQ"/>
<evidence type="ECO:0000256" key="3">
    <source>
        <dbReference type="ARBA" id="ARBA00012180"/>
    </source>
</evidence>
<dbReference type="CDD" id="cd09280">
    <property type="entry name" value="RNase_HI_eukaryote_like"/>
    <property type="match status" value="1"/>
</dbReference>
<organism evidence="9 10">
    <name type="scientific">Tigriopus californicus</name>
    <name type="common">Marine copepod</name>
    <dbReference type="NCBI Taxonomy" id="6832"/>
    <lineage>
        <taxon>Eukaryota</taxon>
        <taxon>Metazoa</taxon>
        <taxon>Ecdysozoa</taxon>
        <taxon>Arthropoda</taxon>
        <taxon>Crustacea</taxon>
        <taxon>Multicrustacea</taxon>
        <taxon>Hexanauplia</taxon>
        <taxon>Copepoda</taxon>
        <taxon>Harpacticoida</taxon>
        <taxon>Harpacticidae</taxon>
        <taxon>Tigriopus</taxon>
    </lineage>
</organism>
<evidence type="ECO:0000259" key="8">
    <source>
        <dbReference type="PROSITE" id="PS50879"/>
    </source>
</evidence>
<evidence type="ECO:0000313" key="9">
    <source>
        <dbReference type="EMBL" id="TRY61041.1"/>
    </source>
</evidence>
<feature type="non-terminal residue" evidence="9">
    <location>
        <position position="1"/>
    </location>
</feature>
<dbReference type="PANTHER" id="PTHR10642">
    <property type="entry name" value="RIBONUCLEASE H1"/>
    <property type="match status" value="1"/>
</dbReference>
<keyword evidence="5" id="KW-0479">Metal-binding</keyword>
<dbReference type="SUPFAM" id="SSF53098">
    <property type="entry name" value="Ribonuclease H-like"/>
    <property type="match status" value="1"/>
</dbReference>
<comment type="similarity">
    <text evidence="2">Belongs to the RNase H family.</text>
</comment>
<dbReference type="GO" id="GO:0046872">
    <property type="term" value="F:metal ion binding"/>
    <property type="evidence" value="ECO:0007669"/>
    <property type="project" value="UniProtKB-KW"/>
</dbReference>
<dbReference type="InterPro" id="IPR012337">
    <property type="entry name" value="RNaseH-like_sf"/>
</dbReference>
<evidence type="ECO:0000256" key="6">
    <source>
        <dbReference type="ARBA" id="ARBA00022759"/>
    </source>
</evidence>
<dbReference type="Pfam" id="PF00075">
    <property type="entry name" value="RNase_H"/>
    <property type="match status" value="1"/>
</dbReference>
<dbReference type="InterPro" id="IPR036397">
    <property type="entry name" value="RNaseH_sf"/>
</dbReference>
<keyword evidence="7" id="KW-0378">Hydrolase</keyword>
<dbReference type="Proteomes" id="UP000318571">
    <property type="component" value="Chromosome 8"/>
</dbReference>
<dbReference type="STRING" id="6832.A0A553N6H6"/>
<dbReference type="InterPro" id="IPR050092">
    <property type="entry name" value="RNase_H"/>
</dbReference>
<dbReference type="GO" id="GO:0003676">
    <property type="term" value="F:nucleic acid binding"/>
    <property type="evidence" value="ECO:0007669"/>
    <property type="project" value="InterPro"/>
</dbReference>